<keyword evidence="4" id="KW-1185">Reference proteome</keyword>
<protein>
    <submittedName>
        <fullName evidence="3">Uncharacterized lipoprotein YddW (UPF0748 family)</fullName>
    </submittedName>
</protein>
<dbReference type="Pfam" id="PF02638">
    <property type="entry name" value="GHL10"/>
    <property type="match status" value="1"/>
</dbReference>
<evidence type="ECO:0000256" key="1">
    <source>
        <dbReference type="ARBA" id="ARBA00022729"/>
    </source>
</evidence>
<dbReference type="PANTHER" id="PTHR43405">
    <property type="entry name" value="GLYCOSYL HYDROLASE DIGH"/>
    <property type="match status" value="1"/>
</dbReference>
<dbReference type="InterPro" id="IPR003790">
    <property type="entry name" value="GHL10"/>
</dbReference>
<dbReference type="SUPFAM" id="SSF51445">
    <property type="entry name" value="(Trans)glycosidases"/>
    <property type="match status" value="1"/>
</dbReference>
<evidence type="ECO:0000259" key="2">
    <source>
        <dbReference type="Pfam" id="PF02638"/>
    </source>
</evidence>
<feature type="domain" description="Glycosyl hydrolase-like 10" evidence="2">
    <location>
        <begin position="88"/>
        <end position="333"/>
    </location>
</feature>
<keyword evidence="3" id="KW-0449">Lipoprotein</keyword>
<reference evidence="3 4" key="1">
    <citation type="submission" date="2021-03" db="EMBL/GenBank/DDBJ databases">
        <title>Genomic Encyclopedia of Type Strains, Phase IV (KMG-IV): sequencing the most valuable type-strain genomes for metagenomic binning, comparative biology and taxonomic classification.</title>
        <authorList>
            <person name="Goeker M."/>
        </authorList>
    </citation>
    <scope>NUCLEOTIDE SEQUENCE [LARGE SCALE GENOMIC DNA]</scope>
    <source>
        <strain evidence="3 4">DSM 26048</strain>
    </source>
</reference>
<dbReference type="PANTHER" id="PTHR43405:SF1">
    <property type="entry name" value="GLYCOSYL HYDROLASE DIGH"/>
    <property type="match status" value="1"/>
</dbReference>
<dbReference type="InterPro" id="IPR017853">
    <property type="entry name" value="GH"/>
</dbReference>
<dbReference type="RefSeq" id="WP_209971585.1">
    <property type="nucleotide sequence ID" value="NZ_JAGGLB010000006.1"/>
</dbReference>
<dbReference type="InterPro" id="IPR052177">
    <property type="entry name" value="Divisome_Glycosyl_Hydrolase"/>
</dbReference>
<dbReference type="Proteomes" id="UP001519287">
    <property type="component" value="Unassembled WGS sequence"/>
</dbReference>
<comment type="caution">
    <text evidence="3">The sequence shown here is derived from an EMBL/GenBank/DDBJ whole genome shotgun (WGS) entry which is preliminary data.</text>
</comment>
<keyword evidence="1" id="KW-0732">Signal</keyword>
<dbReference type="EMBL" id="JAGGLB010000006">
    <property type="protein sequence ID" value="MBP1990834.1"/>
    <property type="molecule type" value="Genomic_DNA"/>
</dbReference>
<evidence type="ECO:0000313" key="4">
    <source>
        <dbReference type="Proteomes" id="UP001519287"/>
    </source>
</evidence>
<name>A0ABS4ITE4_9BACL</name>
<proteinExistence type="predicted"/>
<dbReference type="Gene3D" id="3.20.20.80">
    <property type="entry name" value="Glycosidases"/>
    <property type="match status" value="1"/>
</dbReference>
<organism evidence="3 4">
    <name type="scientific">Paenibacillus eucommiae</name>
    <dbReference type="NCBI Taxonomy" id="1355755"/>
    <lineage>
        <taxon>Bacteria</taxon>
        <taxon>Bacillati</taxon>
        <taxon>Bacillota</taxon>
        <taxon>Bacilli</taxon>
        <taxon>Bacillales</taxon>
        <taxon>Paenibacillaceae</taxon>
        <taxon>Paenibacillus</taxon>
    </lineage>
</organism>
<accession>A0ABS4ITE4</accession>
<sequence>MGVNICLSSPLTISDWLIKSNGPDFGIEGIRTMLTRCKQFGFTKIYWRVFEAGCATYSSKLAKPFSFNEMGEENHYSLGYFDWPDQETLDKFKQIDFQSFDSLKAAISIGHELNLEIHAWLSINEDDHGVGWQSEFTKDHPEFRWIRRDGRSFHSQLSYAFPEVREYKLGLLKEILDYDIDGVFLDWIRTGDIRDNPQNDDKGVVDYGYEQPNIEKFQEEYGISPYDITNGDQRWIKCRAEPVTEFMRQVRKEVSQAAKRIPISIMVQHLWSYRGVLPGMIVDEKIAKMGGNIIEGSLNGLLCDIKTWAKEGLIDEVVAAGYYTGGGTPEKAYNYIKEETEGLVPVWLYGWVPNTPESFTEDIELAERLGAKEILFWEADYIDSIPPLQRQQVMEAIEKYRRKATD</sequence>
<evidence type="ECO:0000313" key="3">
    <source>
        <dbReference type="EMBL" id="MBP1990834.1"/>
    </source>
</evidence>
<gene>
    <name evidence="3" type="ORF">J2Z66_002440</name>
</gene>